<comment type="caution">
    <text evidence="2">The sequence shown here is derived from an EMBL/GenBank/DDBJ whole genome shotgun (WGS) entry which is preliminary data.</text>
</comment>
<sequence length="257" mass="26152">MDLGIRGRTALVCASTAGLGEATARALAAEGVRVVVCGRRGDVARAIAAELPEAIGLEIDLTEPDAATRLVTQAERAFGPIDILVLNSPGPPPGGSADITATDTVSAVESLVLPHQRLVSQVLPGMRARGWGRIVALASIGVVTPIPSLALSNIGRAALAGYLKTLATEVAADGVTVNLLLPGRISTARTIEMNTYRAAREGVDVEEFAARAQAAIPAGRYGTPAEFASAAAFLCGEGASYITGTTLRCDGGAVPSL</sequence>
<dbReference type="SUPFAM" id="SSF51735">
    <property type="entry name" value="NAD(P)-binding Rossmann-fold domains"/>
    <property type="match status" value="1"/>
</dbReference>
<protein>
    <submittedName>
        <fullName evidence="2">SDR family oxidoreductase</fullName>
    </submittedName>
</protein>
<dbReference type="InterPro" id="IPR002347">
    <property type="entry name" value="SDR_fam"/>
</dbReference>
<comment type="similarity">
    <text evidence="1">Belongs to the short-chain dehydrogenases/reductases (SDR) family.</text>
</comment>
<evidence type="ECO:0000313" key="2">
    <source>
        <dbReference type="EMBL" id="GAA0272137.1"/>
    </source>
</evidence>
<evidence type="ECO:0000256" key="1">
    <source>
        <dbReference type="ARBA" id="ARBA00006484"/>
    </source>
</evidence>
<reference evidence="2 3" key="1">
    <citation type="journal article" date="2019" name="Int. J. Syst. Evol. Microbiol.">
        <title>The Global Catalogue of Microorganisms (GCM) 10K type strain sequencing project: providing services to taxonomists for standard genome sequencing and annotation.</title>
        <authorList>
            <consortium name="The Broad Institute Genomics Platform"/>
            <consortium name="The Broad Institute Genome Sequencing Center for Infectious Disease"/>
            <person name="Wu L."/>
            <person name="Ma J."/>
        </authorList>
    </citation>
    <scope>NUCLEOTIDE SEQUENCE [LARGE SCALE GENOMIC DNA]</scope>
    <source>
        <strain evidence="2 3">JCM 4505</strain>
    </source>
</reference>
<dbReference type="Gene3D" id="3.40.50.720">
    <property type="entry name" value="NAD(P)-binding Rossmann-like Domain"/>
    <property type="match status" value="1"/>
</dbReference>
<dbReference type="PANTHER" id="PTHR42879:SF6">
    <property type="entry name" value="NADPH-DEPENDENT REDUCTASE BACG"/>
    <property type="match status" value="1"/>
</dbReference>
<dbReference type="InterPro" id="IPR036291">
    <property type="entry name" value="NAD(P)-bd_dom_sf"/>
</dbReference>
<dbReference type="PANTHER" id="PTHR42879">
    <property type="entry name" value="3-OXOACYL-(ACYL-CARRIER-PROTEIN) REDUCTASE"/>
    <property type="match status" value="1"/>
</dbReference>
<proteinExistence type="inferred from homology"/>
<dbReference type="Proteomes" id="UP001501867">
    <property type="component" value="Unassembled WGS sequence"/>
</dbReference>
<keyword evidence="3" id="KW-1185">Reference proteome</keyword>
<accession>A0ABN0V2J3</accession>
<organism evidence="2 3">
    <name type="scientific">Streptomyces polychromogenes</name>
    <dbReference type="NCBI Taxonomy" id="67342"/>
    <lineage>
        <taxon>Bacteria</taxon>
        <taxon>Bacillati</taxon>
        <taxon>Actinomycetota</taxon>
        <taxon>Actinomycetes</taxon>
        <taxon>Kitasatosporales</taxon>
        <taxon>Streptomycetaceae</taxon>
        <taxon>Streptomyces</taxon>
    </lineage>
</organism>
<dbReference type="Pfam" id="PF13561">
    <property type="entry name" value="adh_short_C2"/>
    <property type="match status" value="1"/>
</dbReference>
<dbReference type="PRINTS" id="PR00081">
    <property type="entry name" value="GDHRDH"/>
</dbReference>
<dbReference type="EMBL" id="BAAABV010000006">
    <property type="protein sequence ID" value="GAA0272137.1"/>
    <property type="molecule type" value="Genomic_DNA"/>
</dbReference>
<evidence type="ECO:0000313" key="3">
    <source>
        <dbReference type="Proteomes" id="UP001501867"/>
    </source>
</evidence>
<name>A0ABN0V2J3_9ACTN</name>
<gene>
    <name evidence="2" type="ORF">GCM10010302_07140</name>
</gene>
<dbReference type="RefSeq" id="WP_344152161.1">
    <property type="nucleotide sequence ID" value="NZ_BAAABV010000006.1"/>
</dbReference>
<dbReference type="InterPro" id="IPR050259">
    <property type="entry name" value="SDR"/>
</dbReference>